<comment type="function">
    <text evidence="7">Flavin prenyltransferase that catalyzes the synthesis of the prenylated FMN cofactor (prenyl-FMN) for 4-hydroxy-3-polyprenylbenzoic acid decarboxylase UbiD. The prenyltransferase is metal-independent and links a dimethylallyl moiety from dimethylallyl monophosphate (DMAP) to the flavin N5 and C6 atoms of FMN.</text>
</comment>
<comment type="caution">
    <text evidence="7">Lacks conserved residue(s) required for the propagation of feature annotation.</text>
</comment>
<feature type="binding site" evidence="7">
    <location>
        <position position="40"/>
    </location>
    <ligand>
        <name>FMN</name>
        <dbReference type="ChEBI" id="CHEBI:58210"/>
    </ligand>
</feature>
<evidence type="ECO:0000256" key="4">
    <source>
        <dbReference type="ARBA" id="ARBA00022679"/>
    </source>
</evidence>
<dbReference type="Proteomes" id="UP000265691">
    <property type="component" value="Unassembled WGS sequence"/>
</dbReference>
<dbReference type="SUPFAM" id="SSF52507">
    <property type="entry name" value="Homo-oligomeric flavin-containing Cys decarboxylases, HFCD"/>
    <property type="match status" value="1"/>
</dbReference>
<dbReference type="NCBIfam" id="NF004685">
    <property type="entry name" value="PRK06029.1"/>
    <property type="match status" value="1"/>
</dbReference>
<comment type="catalytic activity">
    <reaction evidence="5 7">
        <text>dimethylallyl phosphate + FMNH2 = prenylated FMNH2 + phosphate</text>
        <dbReference type="Rhea" id="RHEA:37743"/>
        <dbReference type="ChEBI" id="CHEBI:43474"/>
        <dbReference type="ChEBI" id="CHEBI:57618"/>
        <dbReference type="ChEBI" id="CHEBI:87467"/>
        <dbReference type="ChEBI" id="CHEBI:88052"/>
        <dbReference type="EC" id="2.5.1.129"/>
    </reaction>
</comment>
<dbReference type="Pfam" id="PF02441">
    <property type="entry name" value="Flavoprotein"/>
    <property type="match status" value="1"/>
</dbReference>
<comment type="caution">
    <text evidence="9">The sequence shown here is derived from an EMBL/GenBank/DDBJ whole genome shotgun (WGS) entry which is preliminary data.</text>
</comment>
<name>A0A3A1Y0L7_9GAMM</name>
<gene>
    <name evidence="7" type="primary">ubiX</name>
    <name evidence="9" type="ORF">CKF54_07465</name>
</gene>
<dbReference type="Gene3D" id="3.40.50.1950">
    <property type="entry name" value="Flavin prenyltransferase-like"/>
    <property type="match status" value="1"/>
</dbReference>
<feature type="binding site" evidence="7">
    <location>
        <begin position="91"/>
        <end position="94"/>
    </location>
    <ligand>
        <name>FMN</name>
        <dbReference type="ChEBI" id="CHEBI:58210"/>
    </ligand>
</feature>
<feature type="binding site" evidence="7">
    <location>
        <position position="126"/>
    </location>
    <ligand>
        <name>FMN</name>
        <dbReference type="ChEBI" id="CHEBI:58210"/>
    </ligand>
</feature>
<dbReference type="HAMAP" id="MF_01984">
    <property type="entry name" value="ubiX_pad"/>
    <property type="match status" value="1"/>
</dbReference>
<feature type="binding site" evidence="7">
    <location>
        <position position="156"/>
    </location>
    <ligand>
        <name>dimethylallyl phosphate</name>
        <dbReference type="ChEBI" id="CHEBI:88052"/>
    </ligand>
</feature>
<dbReference type="InterPro" id="IPR003382">
    <property type="entry name" value="Flavoprotein"/>
</dbReference>
<feature type="binding site" evidence="7">
    <location>
        <position position="172"/>
    </location>
    <ligand>
        <name>dimethylallyl phosphate</name>
        <dbReference type="ChEBI" id="CHEBI:88052"/>
    </ligand>
</feature>
<sequence>MQEQKHIVVAITGATGIIYAQRLLEVCQQLPEIHTHLIISPAGQLTLKQESEISLQELKGLADQVHNYQDIGNKLSSGSVKTHGMVVVPCSIKTLSSIAHSYDADLITRCADVHLKERRPIILCVRETPLHLGHLRLMTQVAEYGAQIMPLVPAFYHQPQTIDDIVNQSVARLCDQLGIVYPTNIFTPWQGLKPNKV</sequence>
<keyword evidence="9" id="KW-0456">Lyase</keyword>
<evidence type="ECO:0000259" key="8">
    <source>
        <dbReference type="Pfam" id="PF02441"/>
    </source>
</evidence>
<comment type="similarity">
    <text evidence="6 7">Belongs to the UbiX/PAD1 family.</text>
</comment>
<dbReference type="FunFam" id="3.40.50.1950:FF:000001">
    <property type="entry name" value="Flavin prenyltransferase UbiX"/>
    <property type="match status" value="1"/>
</dbReference>
<dbReference type="RefSeq" id="WP_119525731.1">
    <property type="nucleotide sequence ID" value="NZ_NRHC01000126.1"/>
</dbReference>
<dbReference type="InterPro" id="IPR036551">
    <property type="entry name" value="Flavin_trans-like"/>
</dbReference>
<feature type="binding site" evidence="7">
    <location>
        <begin position="13"/>
        <end position="15"/>
    </location>
    <ligand>
        <name>FMN</name>
        <dbReference type="ChEBI" id="CHEBI:58210"/>
    </ligand>
</feature>
<proteinExistence type="inferred from homology"/>
<dbReference type="EC" id="2.5.1.129" evidence="7"/>
<dbReference type="OrthoDB" id="9781577at2"/>
<feature type="domain" description="Flavoprotein" evidence="8">
    <location>
        <begin position="5"/>
        <end position="170"/>
    </location>
</feature>
<organism evidence="9 10">
    <name type="scientific">Psittacicella hinzii</name>
    <dbReference type="NCBI Taxonomy" id="2028575"/>
    <lineage>
        <taxon>Bacteria</taxon>
        <taxon>Pseudomonadati</taxon>
        <taxon>Pseudomonadota</taxon>
        <taxon>Gammaproteobacteria</taxon>
        <taxon>Pasteurellales</taxon>
        <taxon>Psittacicellaceae</taxon>
        <taxon>Psittacicella</taxon>
    </lineage>
</organism>
<evidence type="ECO:0000256" key="5">
    <source>
        <dbReference type="ARBA" id="ARBA00050612"/>
    </source>
</evidence>
<keyword evidence="3 7" id="KW-0288">FMN</keyword>
<keyword evidence="4 7" id="KW-0808">Transferase</keyword>
<dbReference type="InterPro" id="IPR004507">
    <property type="entry name" value="UbiX-like"/>
</dbReference>
<evidence type="ECO:0000256" key="6">
    <source>
        <dbReference type="ARBA" id="ARBA00060793"/>
    </source>
</evidence>
<dbReference type="GO" id="GO:0016829">
    <property type="term" value="F:lyase activity"/>
    <property type="evidence" value="ECO:0007669"/>
    <property type="project" value="UniProtKB-KW"/>
</dbReference>
<dbReference type="AlphaFoldDB" id="A0A3A1Y0L7"/>
<evidence type="ECO:0000256" key="7">
    <source>
        <dbReference type="HAMAP-Rule" id="MF_01984"/>
    </source>
</evidence>
<reference evidence="9 10" key="1">
    <citation type="submission" date="2017-08" db="EMBL/GenBank/DDBJ databases">
        <title>Reclassification of Bisgaard taxon 37 and 44.</title>
        <authorList>
            <person name="Christensen H."/>
        </authorList>
    </citation>
    <scope>NUCLEOTIDE SEQUENCE [LARGE SCALE GENOMIC DNA]</scope>
    <source>
        <strain evidence="9 10">B96_3</strain>
    </source>
</reference>
<dbReference type="NCBIfam" id="TIGR00421">
    <property type="entry name" value="ubiX_pad"/>
    <property type="match status" value="1"/>
</dbReference>
<evidence type="ECO:0000256" key="3">
    <source>
        <dbReference type="ARBA" id="ARBA00022643"/>
    </source>
</evidence>
<evidence type="ECO:0000256" key="1">
    <source>
        <dbReference type="ARBA" id="ARBA00022602"/>
    </source>
</evidence>
<keyword evidence="10" id="KW-1185">Reference proteome</keyword>
<keyword evidence="2 7" id="KW-0285">Flavoprotein</keyword>
<dbReference type="EMBL" id="NRHC01000126">
    <property type="protein sequence ID" value="RIY31135.1"/>
    <property type="molecule type" value="Genomic_DNA"/>
</dbReference>
<evidence type="ECO:0000313" key="9">
    <source>
        <dbReference type="EMBL" id="RIY31135.1"/>
    </source>
</evidence>
<protein>
    <recommendedName>
        <fullName evidence="7">Flavin prenyltransferase UbiX</fullName>
        <ecNumber evidence="7">2.5.1.129</ecNumber>
    </recommendedName>
</protein>
<evidence type="ECO:0000313" key="10">
    <source>
        <dbReference type="Proteomes" id="UP000265691"/>
    </source>
</evidence>
<dbReference type="GO" id="GO:0106141">
    <property type="term" value="F:flavin prenyltransferase activity"/>
    <property type="evidence" value="ECO:0007669"/>
    <property type="project" value="UniProtKB-EC"/>
</dbReference>
<keyword evidence="1 7" id="KW-0637">Prenyltransferase</keyword>
<evidence type="ECO:0000256" key="2">
    <source>
        <dbReference type="ARBA" id="ARBA00022630"/>
    </source>
</evidence>
<accession>A0A3A1Y0L7</accession>